<evidence type="ECO:0000313" key="2">
    <source>
        <dbReference type="EMBL" id="TLS48224.1"/>
    </source>
</evidence>
<feature type="domain" description="N-acetyltransferase" evidence="1">
    <location>
        <begin position="1"/>
        <end position="119"/>
    </location>
</feature>
<dbReference type="Pfam" id="PF00583">
    <property type="entry name" value="Acetyltransf_1"/>
    <property type="match status" value="1"/>
</dbReference>
<dbReference type="AlphaFoldDB" id="A0A5R9G5J5"/>
<dbReference type="OrthoDB" id="9797826at2"/>
<proteinExistence type="predicted"/>
<dbReference type="EMBL" id="VCIW01000046">
    <property type="protein sequence ID" value="TLS48224.1"/>
    <property type="molecule type" value="Genomic_DNA"/>
</dbReference>
<dbReference type="Gene3D" id="3.40.630.30">
    <property type="match status" value="1"/>
</dbReference>
<accession>A0A5R9G5J5</accession>
<dbReference type="CDD" id="cd04301">
    <property type="entry name" value="NAT_SF"/>
    <property type="match status" value="1"/>
</dbReference>
<protein>
    <submittedName>
        <fullName evidence="2">GNAT family N-acetyltransferase</fullName>
    </submittedName>
</protein>
<dbReference type="PROSITE" id="PS51186">
    <property type="entry name" value="GNAT"/>
    <property type="match status" value="1"/>
</dbReference>
<evidence type="ECO:0000313" key="3">
    <source>
        <dbReference type="Proteomes" id="UP000309676"/>
    </source>
</evidence>
<dbReference type="InterPro" id="IPR016181">
    <property type="entry name" value="Acyl_CoA_acyltransferase"/>
</dbReference>
<dbReference type="Proteomes" id="UP000309676">
    <property type="component" value="Unassembled WGS sequence"/>
</dbReference>
<dbReference type="RefSeq" id="WP_138198402.1">
    <property type="nucleotide sequence ID" value="NZ_VCIW01000046.1"/>
</dbReference>
<reference evidence="2 3" key="1">
    <citation type="submission" date="2019-05" db="EMBL/GenBank/DDBJ databases">
        <authorList>
            <person name="Narsing Rao M.P."/>
            <person name="Li W.J."/>
        </authorList>
    </citation>
    <scope>NUCLEOTIDE SEQUENCE [LARGE SCALE GENOMIC DNA]</scope>
    <source>
        <strain evidence="2 3">SYSU_K30003</strain>
    </source>
</reference>
<evidence type="ECO:0000259" key="1">
    <source>
        <dbReference type="PROSITE" id="PS51186"/>
    </source>
</evidence>
<comment type="caution">
    <text evidence="2">The sequence shown here is derived from an EMBL/GenBank/DDBJ whole genome shotgun (WGS) entry which is preliminary data.</text>
</comment>
<sequence>MDGREAPMAPEHIAKRQGGEDELEGGMLLLFAGEQPVGCVRAHKDEYEGLPCATIGPLALKPPFQGRGLGRTLLRAAVGNAAAVNAGNEQAILLYLKEGFEKKLAFVCYSRVFPEQPRNSTAFVQE</sequence>
<organism evidence="2 3">
    <name type="scientific">Paenibacillus antri</name>
    <dbReference type="NCBI Taxonomy" id="2582848"/>
    <lineage>
        <taxon>Bacteria</taxon>
        <taxon>Bacillati</taxon>
        <taxon>Bacillota</taxon>
        <taxon>Bacilli</taxon>
        <taxon>Bacillales</taxon>
        <taxon>Paenibacillaceae</taxon>
        <taxon>Paenibacillus</taxon>
    </lineage>
</organism>
<name>A0A5R9G5J5_9BACL</name>
<dbReference type="GO" id="GO:0016747">
    <property type="term" value="F:acyltransferase activity, transferring groups other than amino-acyl groups"/>
    <property type="evidence" value="ECO:0007669"/>
    <property type="project" value="InterPro"/>
</dbReference>
<keyword evidence="2" id="KW-0808">Transferase</keyword>
<dbReference type="InterPro" id="IPR000182">
    <property type="entry name" value="GNAT_dom"/>
</dbReference>
<keyword evidence="3" id="KW-1185">Reference proteome</keyword>
<gene>
    <name evidence="2" type="ORF">FE782_31885</name>
</gene>
<dbReference type="SUPFAM" id="SSF55729">
    <property type="entry name" value="Acyl-CoA N-acyltransferases (Nat)"/>
    <property type="match status" value="1"/>
</dbReference>